<dbReference type="Gene3D" id="1.20.120.160">
    <property type="entry name" value="HPT domain"/>
    <property type="match status" value="1"/>
</dbReference>
<dbReference type="AlphaFoldDB" id="A0A1L7I714"/>
<evidence type="ECO:0000313" key="2">
    <source>
        <dbReference type="Proteomes" id="UP000186230"/>
    </source>
</evidence>
<dbReference type="STRING" id="1229726.GRFL_2280"/>
<dbReference type="KEGG" id="gfl:GRFL_2280"/>
<dbReference type="GO" id="GO:0000160">
    <property type="term" value="P:phosphorelay signal transduction system"/>
    <property type="evidence" value="ECO:0007669"/>
    <property type="project" value="InterPro"/>
</dbReference>
<proteinExistence type="predicted"/>
<accession>A0A1L7I714</accession>
<dbReference type="OrthoDB" id="1441381at2"/>
<organism evidence="1 2">
    <name type="scientific">Christiangramia flava JLT2011</name>
    <dbReference type="NCBI Taxonomy" id="1229726"/>
    <lineage>
        <taxon>Bacteria</taxon>
        <taxon>Pseudomonadati</taxon>
        <taxon>Bacteroidota</taxon>
        <taxon>Flavobacteriia</taxon>
        <taxon>Flavobacteriales</taxon>
        <taxon>Flavobacteriaceae</taxon>
        <taxon>Christiangramia</taxon>
    </lineage>
</organism>
<dbReference type="RefSeq" id="WP_139839237.1">
    <property type="nucleotide sequence ID" value="NZ_AMRU01000009.1"/>
</dbReference>
<dbReference type="EMBL" id="CP016359">
    <property type="protein sequence ID" value="APU69004.1"/>
    <property type="molecule type" value="Genomic_DNA"/>
</dbReference>
<protein>
    <submittedName>
        <fullName evidence="1">Uncharacterized protein</fullName>
    </submittedName>
</protein>
<sequence length="111" mass="13138">MKTDQPNMSYVHQLSGGDRDLEKQLFEVVRKELPQEVTAFNREIQTKNFEKAAMDVHKIKHKVMLLGVAEYYYFAEAYEEELRVGINRHEDEFRRLINILQMFVAGYYCGS</sequence>
<keyword evidence="2" id="KW-1185">Reference proteome</keyword>
<gene>
    <name evidence="1" type="ORF">GRFL_2280</name>
</gene>
<name>A0A1L7I714_9FLAO</name>
<dbReference type="Proteomes" id="UP000186230">
    <property type="component" value="Chromosome"/>
</dbReference>
<dbReference type="InterPro" id="IPR036641">
    <property type="entry name" value="HPT_dom_sf"/>
</dbReference>
<evidence type="ECO:0000313" key="1">
    <source>
        <dbReference type="EMBL" id="APU69004.1"/>
    </source>
</evidence>
<reference evidence="1 2" key="1">
    <citation type="submission" date="2016-07" db="EMBL/GenBank/DDBJ databases">
        <title>Multi-omics approach to identify versatile polysaccharide utilization systems of a marine flavobacterium Gramella flava.</title>
        <authorList>
            <person name="Tang K."/>
        </authorList>
    </citation>
    <scope>NUCLEOTIDE SEQUENCE [LARGE SCALE GENOMIC DNA]</scope>
    <source>
        <strain evidence="1 2">JLT2011</strain>
    </source>
</reference>
<dbReference type="SUPFAM" id="SSF47226">
    <property type="entry name" value="Histidine-containing phosphotransfer domain, HPT domain"/>
    <property type="match status" value="1"/>
</dbReference>